<reference evidence="4" key="1">
    <citation type="submission" date="2025-08" db="UniProtKB">
        <authorList>
            <consortium name="RefSeq"/>
        </authorList>
    </citation>
    <scope>IDENTIFICATION</scope>
</reference>
<keyword evidence="1" id="KW-0812">Transmembrane</keyword>
<keyword evidence="1" id="KW-1133">Transmembrane helix</keyword>
<evidence type="ECO:0000313" key="3">
    <source>
        <dbReference type="Proteomes" id="UP000504615"/>
    </source>
</evidence>
<accession>A0A8N1S923</accession>
<protein>
    <submittedName>
        <fullName evidence="4">Uncharacterized protein LOC105431748 isoform X2</fullName>
    </submittedName>
</protein>
<dbReference type="PROSITE" id="PS51257">
    <property type="entry name" value="PROKAR_LIPOPROTEIN"/>
    <property type="match status" value="1"/>
</dbReference>
<gene>
    <name evidence="4" type="primary">LOC105431748</name>
</gene>
<organism evidence="3 4">
    <name type="scientific">Pogonomyrmex barbatus</name>
    <name type="common">red harvester ant</name>
    <dbReference type="NCBI Taxonomy" id="144034"/>
    <lineage>
        <taxon>Eukaryota</taxon>
        <taxon>Metazoa</taxon>
        <taxon>Ecdysozoa</taxon>
        <taxon>Arthropoda</taxon>
        <taxon>Hexapoda</taxon>
        <taxon>Insecta</taxon>
        <taxon>Pterygota</taxon>
        <taxon>Neoptera</taxon>
        <taxon>Endopterygota</taxon>
        <taxon>Hymenoptera</taxon>
        <taxon>Apocrita</taxon>
        <taxon>Aculeata</taxon>
        <taxon>Formicoidea</taxon>
        <taxon>Formicidae</taxon>
        <taxon>Myrmicinae</taxon>
        <taxon>Pogonomyrmex</taxon>
    </lineage>
</organism>
<sequence length="97" mass="10647">MRFVIFILIAMIIAACQAGSQAGQGCGSVSHVCIVLAVMVWNVCHMPTFAWNQKVRMGPYFTLEAQMNFNPETQNKSVSLCVSVVDVIVIAVVIWNV</sequence>
<keyword evidence="3" id="KW-1185">Reference proteome</keyword>
<keyword evidence="2" id="KW-0732">Signal</keyword>
<evidence type="ECO:0000256" key="1">
    <source>
        <dbReference type="SAM" id="Phobius"/>
    </source>
</evidence>
<name>A0A8N1S923_9HYME</name>
<keyword evidence="1" id="KW-0472">Membrane</keyword>
<dbReference type="GeneID" id="105431748"/>
<dbReference type="RefSeq" id="XP_025075320.1">
    <property type="nucleotide sequence ID" value="XM_025219535.1"/>
</dbReference>
<evidence type="ECO:0000256" key="2">
    <source>
        <dbReference type="SAM" id="SignalP"/>
    </source>
</evidence>
<feature type="signal peptide" evidence="2">
    <location>
        <begin position="1"/>
        <end position="18"/>
    </location>
</feature>
<feature type="chain" id="PRO_5035469028" evidence="2">
    <location>
        <begin position="19"/>
        <end position="97"/>
    </location>
</feature>
<feature type="transmembrane region" description="Helical" evidence="1">
    <location>
        <begin position="28"/>
        <end position="51"/>
    </location>
</feature>
<feature type="transmembrane region" description="Helical" evidence="1">
    <location>
        <begin position="77"/>
        <end position="95"/>
    </location>
</feature>
<evidence type="ECO:0000313" key="4">
    <source>
        <dbReference type="RefSeq" id="XP_025075320.1"/>
    </source>
</evidence>
<dbReference type="Proteomes" id="UP000504615">
    <property type="component" value="Unplaced"/>
</dbReference>
<dbReference type="AlphaFoldDB" id="A0A8N1S923"/>
<proteinExistence type="predicted"/>